<dbReference type="RefSeq" id="WP_073335918.1">
    <property type="nucleotide sequence ID" value="NZ_FQXM01000002.1"/>
</dbReference>
<dbReference type="GO" id="GO:0046394">
    <property type="term" value="P:carboxylic acid biosynthetic process"/>
    <property type="evidence" value="ECO:0007669"/>
    <property type="project" value="UniProtKB-ARBA"/>
</dbReference>
<dbReference type="PANTHER" id="PTHR42743">
    <property type="entry name" value="AMINO-ACID AMINOTRANSFERASE"/>
    <property type="match status" value="1"/>
</dbReference>
<dbReference type="InterPro" id="IPR001544">
    <property type="entry name" value="Aminotrans_IV"/>
</dbReference>
<dbReference type="GO" id="GO:0016829">
    <property type="term" value="F:lyase activity"/>
    <property type="evidence" value="ECO:0007669"/>
    <property type="project" value="UniProtKB-KW"/>
</dbReference>
<dbReference type="GO" id="GO:0005829">
    <property type="term" value="C:cytosol"/>
    <property type="evidence" value="ECO:0007669"/>
    <property type="project" value="TreeGrafter"/>
</dbReference>
<organism evidence="6 7">
    <name type="scientific">Clostridium grantii DSM 8605</name>
    <dbReference type="NCBI Taxonomy" id="1121316"/>
    <lineage>
        <taxon>Bacteria</taxon>
        <taxon>Bacillati</taxon>
        <taxon>Bacillota</taxon>
        <taxon>Clostridia</taxon>
        <taxon>Eubacteriales</taxon>
        <taxon>Clostridiaceae</taxon>
        <taxon>Clostridium</taxon>
    </lineage>
</organism>
<reference evidence="6 7" key="1">
    <citation type="submission" date="2016-11" db="EMBL/GenBank/DDBJ databases">
        <authorList>
            <person name="Jaros S."/>
            <person name="Januszkiewicz K."/>
            <person name="Wedrychowicz H."/>
        </authorList>
    </citation>
    <scope>NUCLEOTIDE SEQUENCE [LARGE SCALE GENOMIC DNA]</scope>
    <source>
        <strain evidence="6 7">DSM 8605</strain>
    </source>
</reference>
<evidence type="ECO:0000256" key="4">
    <source>
        <dbReference type="RuleBase" id="RU004106"/>
    </source>
</evidence>
<dbReference type="InterPro" id="IPR036038">
    <property type="entry name" value="Aminotransferase-like"/>
</dbReference>
<evidence type="ECO:0000256" key="1">
    <source>
        <dbReference type="ARBA" id="ARBA00001933"/>
    </source>
</evidence>
<dbReference type="STRING" id="1121316.SAMN02745207_00118"/>
<evidence type="ECO:0000256" key="2">
    <source>
        <dbReference type="ARBA" id="ARBA00009320"/>
    </source>
</evidence>
<evidence type="ECO:0000256" key="3">
    <source>
        <dbReference type="ARBA" id="ARBA00022898"/>
    </source>
</evidence>
<gene>
    <name evidence="6" type="ORF">SAMN02745207_00118</name>
</gene>
<dbReference type="PROSITE" id="PS00770">
    <property type="entry name" value="AA_TRANSFER_CLASS_4"/>
    <property type="match status" value="1"/>
</dbReference>
<dbReference type="SUPFAM" id="SSF56752">
    <property type="entry name" value="D-aminoacid aminotransferase-like PLP-dependent enzymes"/>
    <property type="match status" value="1"/>
</dbReference>
<dbReference type="EMBL" id="FQXM01000002">
    <property type="protein sequence ID" value="SHH13861.1"/>
    <property type="molecule type" value="Genomic_DNA"/>
</dbReference>
<dbReference type="InterPro" id="IPR018300">
    <property type="entry name" value="Aminotrans_IV_CS"/>
</dbReference>
<dbReference type="CDD" id="cd00449">
    <property type="entry name" value="PLPDE_IV"/>
    <property type="match status" value="1"/>
</dbReference>
<evidence type="ECO:0000313" key="6">
    <source>
        <dbReference type="EMBL" id="SHH13861.1"/>
    </source>
</evidence>
<comment type="cofactor">
    <cofactor evidence="1 5">
        <name>pyridoxal 5'-phosphate</name>
        <dbReference type="ChEBI" id="CHEBI:597326"/>
    </cofactor>
</comment>
<dbReference type="Pfam" id="PF01063">
    <property type="entry name" value="Aminotran_4"/>
    <property type="match status" value="1"/>
</dbReference>
<dbReference type="Gene3D" id="3.30.470.10">
    <property type="match status" value="1"/>
</dbReference>
<dbReference type="OrthoDB" id="9805628at2"/>
<evidence type="ECO:0000256" key="5">
    <source>
        <dbReference type="RuleBase" id="RU004516"/>
    </source>
</evidence>
<dbReference type="PANTHER" id="PTHR42743:SF11">
    <property type="entry name" value="AMINODEOXYCHORISMATE LYASE"/>
    <property type="match status" value="1"/>
</dbReference>
<comment type="similarity">
    <text evidence="2 4">Belongs to the class-IV pyridoxal-phosphate-dependent aminotransferase family.</text>
</comment>
<proteinExistence type="inferred from homology"/>
<dbReference type="Proteomes" id="UP000184447">
    <property type="component" value="Unassembled WGS sequence"/>
</dbReference>
<dbReference type="FunFam" id="3.20.10.10:FF:000002">
    <property type="entry name" value="D-alanine aminotransferase"/>
    <property type="match status" value="1"/>
</dbReference>
<dbReference type="Gene3D" id="3.20.10.10">
    <property type="entry name" value="D-amino Acid Aminotransferase, subunit A, domain 2"/>
    <property type="match status" value="1"/>
</dbReference>
<dbReference type="GO" id="GO:0008652">
    <property type="term" value="P:amino acid biosynthetic process"/>
    <property type="evidence" value="ECO:0007669"/>
    <property type="project" value="UniProtKB-ARBA"/>
</dbReference>
<keyword evidence="6" id="KW-0456">Lyase</keyword>
<keyword evidence="7" id="KW-1185">Reference proteome</keyword>
<keyword evidence="3 5" id="KW-0663">Pyridoxal phosphate</keyword>
<dbReference type="InterPro" id="IPR043131">
    <property type="entry name" value="BCAT-like_N"/>
</dbReference>
<name>A0A1M5QJ11_9CLOT</name>
<sequence length="266" mass="31141">MFLSLNGELIEEKDMKIFPLGEDFMYGYGLFETVKIQNNKTIFMKEHVKRLLKGCIILDLDIEWNYNDIENFASELIKRNGVINGALKIIYCKNIKGNNLIIIWKDIVYNRECYEKGFKLCFCDYKKNPYSPLVYLKTNNYLDNIFNKKRIQAKGYDEGIFLNVNNKVCEGTFTNIFFVKNSIIYTPSRECGLLEGIIREKVINLARELRIELIIKEIEGNDLLSADEIFITNSLMEIMPVSRLENKELSLKINYITKTLMKNLED</sequence>
<dbReference type="AlphaFoldDB" id="A0A1M5QJ11"/>
<accession>A0A1M5QJ11</accession>
<dbReference type="InterPro" id="IPR050571">
    <property type="entry name" value="Class-IV_PLP-Dep_Aminotrnsfr"/>
</dbReference>
<dbReference type="InterPro" id="IPR043132">
    <property type="entry name" value="BCAT-like_C"/>
</dbReference>
<evidence type="ECO:0000313" key="7">
    <source>
        <dbReference type="Proteomes" id="UP000184447"/>
    </source>
</evidence>
<protein>
    <submittedName>
        <fullName evidence="6">4-amino-4-deoxychorismate lyase</fullName>
    </submittedName>
</protein>